<accession>A0A1E3PNN9</accession>
<proteinExistence type="inferred from homology"/>
<gene>
    <name evidence="7" type="ORF">NADFUDRAFT_40214</name>
</gene>
<keyword evidence="2" id="KW-0496">Mitochondrion</keyword>
<evidence type="ECO:0000256" key="2">
    <source>
        <dbReference type="ARBA" id="ARBA00023128"/>
    </source>
</evidence>
<evidence type="ECO:0000256" key="5">
    <source>
        <dbReference type="SAM" id="MobiDB-lite"/>
    </source>
</evidence>
<reference evidence="7 8" key="1">
    <citation type="journal article" date="2016" name="Proc. Natl. Acad. Sci. U.S.A.">
        <title>Comparative genomics of biotechnologically important yeasts.</title>
        <authorList>
            <person name="Riley R."/>
            <person name="Haridas S."/>
            <person name="Wolfe K.H."/>
            <person name="Lopes M.R."/>
            <person name="Hittinger C.T."/>
            <person name="Goeker M."/>
            <person name="Salamov A.A."/>
            <person name="Wisecaver J.H."/>
            <person name="Long T.M."/>
            <person name="Calvey C.H."/>
            <person name="Aerts A.L."/>
            <person name="Barry K.W."/>
            <person name="Choi C."/>
            <person name="Clum A."/>
            <person name="Coughlan A.Y."/>
            <person name="Deshpande S."/>
            <person name="Douglass A.P."/>
            <person name="Hanson S.J."/>
            <person name="Klenk H.-P."/>
            <person name="LaButti K.M."/>
            <person name="Lapidus A."/>
            <person name="Lindquist E.A."/>
            <person name="Lipzen A.M."/>
            <person name="Meier-Kolthoff J.P."/>
            <person name="Ohm R.A."/>
            <person name="Otillar R.P."/>
            <person name="Pangilinan J.L."/>
            <person name="Peng Y."/>
            <person name="Rokas A."/>
            <person name="Rosa C.A."/>
            <person name="Scheuner C."/>
            <person name="Sibirny A.A."/>
            <person name="Slot J.C."/>
            <person name="Stielow J.B."/>
            <person name="Sun H."/>
            <person name="Kurtzman C.P."/>
            <person name="Blackwell M."/>
            <person name="Grigoriev I.V."/>
            <person name="Jeffries T.W."/>
        </authorList>
    </citation>
    <scope>NUCLEOTIDE SEQUENCE [LARGE SCALE GENOMIC DNA]</scope>
    <source>
        <strain evidence="7 8">DSM 6958</strain>
    </source>
</reference>
<dbReference type="SMART" id="SM01155">
    <property type="entry name" value="DUF1713"/>
    <property type="match status" value="1"/>
</dbReference>
<organism evidence="7 8">
    <name type="scientific">Nadsonia fulvescens var. elongata DSM 6958</name>
    <dbReference type="NCBI Taxonomy" id="857566"/>
    <lineage>
        <taxon>Eukaryota</taxon>
        <taxon>Fungi</taxon>
        <taxon>Dikarya</taxon>
        <taxon>Ascomycota</taxon>
        <taxon>Saccharomycotina</taxon>
        <taxon>Dipodascomycetes</taxon>
        <taxon>Dipodascales</taxon>
        <taxon>Dipodascales incertae sedis</taxon>
        <taxon>Nadsonia</taxon>
    </lineage>
</organism>
<sequence>MIFRLAKSLCKGDAFLTRSVHTHSKRKYIDCSKLTSPDISHLHPQEIFYSGFVYGNNPIVPDYIEKCLAIDRRGLDYDLPLRHSQLIAHSRPELPQYILDATLTAYQPPAKPIGKNPAAIRGLTFGRHPSEVYHQNNNVLGSLDIAQAFNGKEGEESFVDVDQSEGQAQAVLLSPTAESTGLTGASGKEFDTVVKELSEKIQTFTDILASSKTKESNLEADKDIGSNRGVYISREVSPGSEEQLFEICESPVSNSFNRMIQLTSVKRKRKLKMNKHKHRKRRKAQKALRRKLGH</sequence>
<feature type="domain" description="Ribosomal protein mS38 C-terminal" evidence="6">
    <location>
        <begin position="261"/>
        <end position="294"/>
    </location>
</feature>
<dbReference type="Pfam" id="PF08213">
    <property type="entry name" value="COX24_C"/>
    <property type="match status" value="1"/>
</dbReference>
<evidence type="ECO:0000256" key="4">
    <source>
        <dbReference type="ARBA" id="ARBA00035682"/>
    </source>
</evidence>
<evidence type="ECO:0000259" key="6">
    <source>
        <dbReference type="SMART" id="SM01155"/>
    </source>
</evidence>
<name>A0A1E3PNN9_9ASCO</name>
<comment type="similarity">
    <text evidence="3">Belongs to the mitochondrion-specific ribosomal protein mS38 family.</text>
</comment>
<dbReference type="Proteomes" id="UP000095009">
    <property type="component" value="Unassembled WGS sequence"/>
</dbReference>
<dbReference type="CDD" id="cd23699">
    <property type="entry name" value="At5g63150_CTD"/>
    <property type="match status" value="1"/>
</dbReference>
<dbReference type="InterPro" id="IPR013177">
    <property type="entry name" value="Ribosomal_mS38_C"/>
</dbReference>
<comment type="subcellular location">
    <subcellularLocation>
        <location evidence="1">Mitochondrion</location>
    </subcellularLocation>
</comment>
<dbReference type="AlphaFoldDB" id="A0A1E3PNN9"/>
<evidence type="ECO:0000313" key="7">
    <source>
        <dbReference type="EMBL" id="ODQ67033.1"/>
    </source>
</evidence>
<evidence type="ECO:0000256" key="3">
    <source>
        <dbReference type="ARBA" id="ARBA00035647"/>
    </source>
</evidence>
<evidence type="ECO:0000256" key="1">
    <source>
        <dbReference type="ARBA" id="ARBA00004173"/>
    </source>
</evidence>
<dbReference type="PANTHER" id="PTHR32035:SF3">
    <property type="entry name" value="SMALL RIBOSOMAL SUBUNIT PROTEIN MS38"/>
    <property type="match status" value="1"/>
</dbReference>
<evidence type="ECO:0000313" key="8">
    <source>
        <dbReference type="Proteomes" id="UP000095009"/>
    </source>
</evidence>
<dbReference type="GO" id="GO:0005739">
    <property type="term" value="C:mitochondrion"/>
    <property type="evidence" value="ECO:0007669"/>
    <property type="project" value="UniProtKB-SubCell"/>
</dbReference>
<feature type="region of interest" description="Disordered" evidence="5">
    <location>
        <begin position="267"/>
        <end position="294"/>
    </location>
</feature>
<protein>
    <recommendedName>
        <fullName evidence="4">Small ribosomal subunit protein mS38</fullName>
    </recommendedName>
</protein>
<keyword evidence="8" id="KW-1185">Reference proteome</keyword>
<dbReference type="EMBL" id="KV454407">
    <property type="protein sequence ID" value="ODQ67033.1"/>
    <property type="molecule type" value="Genomic_DNA"/>
</dbReference>
<dbReference type="PANTHER" id="PTHR32035">
    <property type="entry name" value="AURORA KINASE A-INTERACTING PROTEIN"/>
    <property type="match status" value="1"/>
</dbReference>